<evidence type="ECO:0000256" key="5">
    <source>
        <dbReference type="ARBA" id="ARBA00022519"/>
    </source>
</evidence>
<dbReference type="PROSITE" id="PS52015">
    <property type="entry name" value="TONB_CTD"/>
    <property type="match status" value="1"/>
</dbReference>
<keyword evidence="3" id="KW-0813">Transport</keyword>
<dbReference type="NCBIfam" id="TIGR01352">
    <property type="entry name" value="tonB_Cterm"/>
    <property type="match status" value="1"/>
</dbReference>
<dbReference type="Proteomes" id="UP000661077">
    <property type="component" value="Unassembled WGS sequence"/>
</dbReference>
<evidence type="ECO:0000256" key="4">
    <source>
        <dbReference type="ARBA" id="ARBA00022475"/>
    </source>
</evidence>
<evidence type="ECO:0000256" key="7">
    <source>
        <dbReference type="ARBA" id="ARBA00022927"/>
    </source>
</evidence>
<keyword evidence="14" id="KW-1185">Reference proteome</keyword>
<feature type="domain" description="TonB C-terminal" evidence="12">
    <location>
        <begin position="310"/>
        <end position="399"/>
    </location>
</feature>
<comment type="similarity">
    <text evidence="2">Belongs to the TonB family.</text>
</comment>
<dbReference type="PANTHER" id="PTHR33446">
    <property type="entry name" value="PROTEIN TONB-RELATED"/>
    <property type="match status" value="1"/>
</dbReference>
<evidence type="ECO:0000259" key="12">
    <source>
        <dbReference type="PROSITE" id="PS52015"/>
    </source>
</evidence>
<dbReference type="SUPFAM" id="SSF74653">
    <property type="entry name" value="TolA/TonB C-terminal domain"/>
    <property type="match status" value="1"/>
</dbReference>
<evidence type="ECO:0000256" key="3">
    <source>
        <dbReference type="ARBA" id="ARBA00022448"/>
    </source>
</evidence>
<evidence type="ECO:0000256" key="2">
    <source>
        <dbReference type="ARBA" id="ARBA00006555"/>
    </source>
</evidence>
<keyword evidence="4" id="KW-1003">Cell membrane</keyword>
<feature type="region of interest" description="Disordered" evidence="10">
    <location>
        <begin position="205"/>
        <end position="241"/>
    </location>
</feature>
<proteinExistence type="inferred from homology"/>
<evidence type="ECO:0000256" key="10">
    <source>
        <dbReference type="SAM" id="MobiDB-lite"/>
    </source>
</evidence>
<evidence type="ECO:0000256" key="11">
    <source>
        <dbReference type="SAM" id="Phobius"/>
    </source>
</evidence>
<evidence type="ECO:0000313" key="13">
    <source>
        <dbReference type="EMBL" id="MBM0103647.1"/>
    </source>
</evidence>
<evidence type="ECO:0000256" key="9">
    <source>
        <dbReference type="ARBA" id="ARBA00023136"/>
    </source>
</evidence>
<gene>
    <name evidence="13" type="ORF">JM946_02780</name>
</gene>
<dbReference type="InterPro" id="IPR037682">
    <property type="entry name" value="TonB_C"/>
</dbReference>
<reference evidence="13 14" key="1">
    <citation type="journal article" date="2021" name="Int. J. Syst. Evol. Microbiol.">
        <title>Steroidobacter gossypii sp. nov., isolated from soil of cotton cropping field.</title>
        <authorList>
            <person name="Huang R."/>
            <person name="Yang S."/>
            <person name="Zhen C."/>
            <person name="Liu W."/>
        </authorList>
    </citation>
    <scope>NUCLEOTIDE SEQUENCE [LARGE SCALE GENOMIC DNA]</scope>
    <source>
        <strain evidence="13 14">S1-65</strain>
    </source>
</reference>
<sequence>MATDTARVELELASGRNEITAPFHETAQRRRRQHELSAASVGAPAVAPSRLSARPPWIAFAAALVAVALAVWWVMAQRMPDIDPGEVIARNLHDAQTAMADGRYTDPSERSAFHYYSTVLALDPTNAEAIAGIDAIANRHLTDARVLLAEQKIAEAGVALEKARRVRPDHNGLTLLEAQWRTELRKLLAASTGVAKTISEPIVKPAGTRQRATAPKRTEQTLAAANKVEEPQARKSGSGPEMKAFVERPQVAKLDVAAAALAAAKPPSTRLEEMALPVSEPDVSIANTGANIVQEIAPAASPAPTPAPAVPPAEPKLIKMIQPRYPQEALMRGLEGWVDISLQVSPTGDVIDPRIEGSSRGRMFNRAALNAVQQWKYEPRSDGASSGRVRVRVQFKQAD</sequence>
<comment type="caution">
    <text evidence="13">The sequence shown here is derived from an EMBL/GenBank/DDBJ whole genome shotgun (WGS) entry which is preliminary data.</text>
</comment>
<protein>
    <submittedName>
        <fullName evidence="13">Energy transducer TonB</fullName>
    </submittedName>
</protein>
<name>A0ABS1WRP5_9GAMM</name>
<dbReference type="InterPro" id="IPR051045">
    <property type="entry name" value="TonB-dependent_transducer"/>
</dbReference>
<dbReference type="RefSeq" id="WP_203165608.1">
    <property type="nucleotide sequence ID" value="NZ_JAEVLS010000001.1"/>
</dbReference>
<dbReference type="Pfam" id="PF03544">
    <property type="entry name" value="TonB_C"/>
    <property type="match status" value="1"/>
</dbReference>
<evidence type="ECO:0000256" key="1">
    <source>
        <dbReference type="ARBA" id="ARBA00004383"/>
    </source>
</evidence>
<comment type="subcellular location">
    <subcellularLocation>
        <location evidence="1">Cell inner membrane</location>
        <topology evidence="1">Single-pass membrane protein</topology>
        <orientation evidence="1">Periplasmic side</orientation>
    </subcellularLocation>
</comment>
<keyword evidence="9 11" id="KW-0472">Membrane</keyword>
<keyword evidence="6 11" id="KW-0812">Transmembrane</keyword>
<dbReference type="EMBL" id="JAEVLS010000001">
    <property type="protein sequence ID" value="MBM0103647.1"/>
    <property type="molecule type" value="Genomic_DNA"/>
</dbReference>
<keyword evidence="8 11" id="KW-1133">Transmembrane helix</keyword>
<keyword evidence="5" id="KW-0997">Cell inner membrane</keyword>
<accession>A0ABS1WRP5</accession>
<dbReference type="InterPro" id="IPR006260">
    <property type="entry name" value="TonB/TolA_C"/>
</dbReference>
<evidence type="ECO:0000313" key="14">
    <source>
        <dbReference type="Proteomes" id="UP000661077"/>
    </source>
</evidence>
<organism evidence="13 14">
    <name type="scientific">Steroidobacter gossypii</name>
    <dbReference type="NCBI Taxonomy" id="2805490"/>
    <lineage>
        <taxon>Bacteria</taxon>
        <taxon>Pseudomonadati</taxon>
        <taxon>Pseudomonadota</taxon>
        <taxon>Gammaproteobacteria</taxon>
        <taxon>Steroidobacterales</taxon>
        <taxon>Steroidobacteraceae</taxon>
        <taxon>Steroidobacter</taxon>
    </lineage>
</organism>
<evidence type="ECO:0000256" key="6">
    <source>
        <dbReference type="ARBA" id="ARBA00022692"/>
    </source>
</evidence>
<feature type="transmembrane region" description="Helical" evidence="11">
    <location>
        <begin position="57"/>
        <end position="75"/>
    </location>
</feature>
<evidence type="ECO:0000256" key="8">
    <source>
        <dbReference type="ARBA" id="ARBA00022989"/>
    </source>
</evidence>
<keyword evidence="7" id="KW-0653">Protein transport</keyword>
<dbReference type="Gene3D" id="3.30.2420.10">
    <property type="entry name" value="TonB"/>
    <property type="match status" value="1"/>
</dbReference>
<dbReference type="PANTHER" id="PTHR33446:SF2">
    <property type="entry name" value="PROTEIN TONB"/>
    <property type="match status" value="1"/>
</dbReference>